<reference evidence="2 3" key="1">
    <citation type="submission" date="2023-10" db="EMBL/GenBank/DDBJ databases">
        <title>Psychrosphaera aquimaarina strain SW33 isolated from seawater.</title>
        <authorList>
            <person name="Bayburt H."/>
            <person name="Kim J.M."/>
            <person name="Choi B.J."/>
            <person name="Jeon C.O."/>
        </authorList>
    </citation>
    <scope>NUCLEOTIDE SEQUENCE [LARGE SCALE GENOMIC DNA]</scope>
    <source>
        <strain evidence="2 3">KCTC 52743</strain>
    </source>
</reference>
<evidence type="ECO:0000256" key="1">
    <source>
        <dbReference type="SAM" id="SignalP"/>
    </source>
</evidence>
<keyword evidence="3" id="KW-1185">Reference proteome</keyword>
<dbReference type="EMBL" id="JAWCUA010000010">
    <property type="protein sequence ID" value="MDU0114159.1"/>
    <property type="molecule type" value="Genomic_DNA"/>
</dbReference>
<evidence type="ECO:0000313" key="2">
    <source>
        <dbReference type="EMBL" id="MDU0114159.1"/>
    </source>
</evidence>
<protein>
    <recommendedName>
        <fullName evidence="4">Lipoprotein</fullName>
    </recommendedName>
</protein>
<dbReference type="Proteomes" id="UP001257914">
    <property type="component" value="Unassembled WGS sequence"/>
</dbReference>
<feature type="signal peptide" evidence="1">
    <location>
        <begin position="1"/>
        <end position="18"/>
    </location>
</feature>
<evidence type="ECO:0000313" key="3">
    <source>
        <dbReference type="Proteomes" id="UP001257914"/>
    </source>
</evidence>
<accession>A0ABU3R3A4</accession>
<name>A0ABU3R3A4_9GAMM</name>
<dbReference type="PROSITE" id="PS51257">
    <property type="entry name" value="PROKAR_LIPOPROTEIN"/>
    <property type="match status" value="1"/>
</dbReference>
<sequence>MSRIAVIFFILISLAACACITDAPVTKEQKKATVFISNGKTQCQDNALPINTTKRDLLAAGIDVMSQSCGVLTGRMYASVCGGQTGQVHLFVIDIANVEKAKALGFSQVDDTALGIREIECVSAQPNKTTI</sequence>
<gene>
    <name evidence="2" type="ORF">RT723_14385</name>
</gene>
<organism evidence="2 3">
    <name type="scientific">Psychrosphaera aquimarina</name>
    <dbReference type="NCBI Taxonomy" id="2044854"/>
    <lineage>
        <taxon>Bacteria</taxon>
        <taxon>Pseudomonadati</taxon>
        <taxon>Pseudomonadota</taxon>
        <taxon>Gammaproteobacteria</taxon>
        <taxon>Alteromonadales</taxon>
        <taxon>Pseudoalteromonadaceae</taxon>
        <taxon>Psychrosphaera</taxon>
    </lineage>
</organism>
<keyword evidence="1" id="KW-0732">Signal</keyword>
<dbReference type="RefSeq" id="WP_315947763.1">
    <property type="nucleotide sequence ID" value="NZ_JAWCUA010000010.1"/>
</dbReference>
<proteinExistence type="predicted"/>
<evidence type="ECO:0008006" key="4">
    <source>
        <dbReference type="Google" id="ProtNLM"/>
    </source>
</evidence>
<comment type="caution">
    <text evidence="2">The sequence shown here is derived from an EMBL/GenBank/DDBJ whole genome shotgun (WGS) entry which is preliminary data.</text>
</comment>
<feature type="chain" id="PRO_5046471961" description="Lipoprotein" evidence="1">
    <location>
        <begin position="19"/>
        <end position="131"/>
    </location>
</feature>